<accession>A0ABD1LV55</accession>
<evidence type="ECO:0000259" key="2">
    <source>
        <dbReference type="Pfam" id="PF14111"/>
    </source>
</evidence>
<name>A0ABD1LV55_9FABA</name>
<gene>
    <name evidence="3" type="ORF">Fmac_020845</name>
</gene>
<feature type="region of interest" description="Disordered" evidence="1">
    <location>
        <begin position="262"/>
        <end position="351"/>
    </location>
</feature>
<proteinExistence type="predicted"/>
<evidence type="ECO:0000256" key="1">
    <source>
        <dbReference type="SAM" id="MobiDB-lite"/>
    </source>
</evidence>
<feature type="compositionally biased region" description="Polar residues" evidence="1">
    <location>
        <begin position="297"/>
        <end position="307"/>
    </location>
</feature>
<dbReference type="InterPro" id="IPR025558">
    <property type="entry name" value="DUF4283"/>
</dbReference>
<evidence type="ECO:0000313" key="3">
    <source>
        <dbReference type="EMBL" id="KAL2327418.1"/>
    </source>
</evidence>
<organism evidence="3 4">
    <name type="scientific">Flemingia macrophylla</name>
    <dbReference type="NCBI Taxonomy" id="520843"/>
    <lineage>
        <taxon>Eukaryota</taxon>
        <taxon>Viridiplantae</taxon>
        <taxon>Streptophyta</taxon>
        <taxon>Embryophyta</taxon>
        <taxon>Tracheophyta</taxon>
        <taxon>Spermatophyta</taxon>
        <taxon>Magnoliopsida</taxon>
        <taxon>eudicotyledons</taxon>
        <taxon>Gunneridae</taxon>
        <taxon>Pentapetalae</taxon>
        <taxon>rosids</taxon>
        <taxon>fabids</taxon>
        <taxon>Fabales</taxon>
        <taxon>Fabaceae</taxon>
        <taxon>Papilionoideae</taxon>
        <taxon>50 kb inversion clade</taxon>
        <taxon>NPAAA clade</taxon>
        <taxon>indigoferoid/millettioid clade</taxon>
        <taxon>Phaseoleae</taxon>
        <taxon>Flemingia</taxon>
    </lineage>
</organism>
<dbReference type="PANTHER" id="PTHR31286:SF176">
    <property type="entry name" value="DUF4283 DOMAIN PROTEIN"/>
    <property type="match status" value="1"/>
</dbReference>
<dbReference type="InterPro" id="IPR040256">
    <property type="entry name" value="At4g02000-like"/>
</dbReference>
<dbReference type="AlphaFoldDB" id="A0ABD1LV55"/>
<sequence length="410" mass="45667">MEGRRPVVPCKFLDGFDGIVPPSTPKKSPASSFALAVQRTCDVPCNLLPQPCRKGDKIAVVIPEDEYSEGLKACKNCLHGRISVPKGASPPKYRELQECLRKLWLPTASWHMTALGRGFYKFAFDSLQDQRRVLAGGSWGLKPGFLRVFAWTEDFDPHSAKNTRVQCWIRIYGLPQEYWRPRILFSIAKGVGAPLALDRITAARELGYFARILVDMDLLGAFPEQILVERKGFAFVVDITYEQIPDLCTNFHNIGHNIQSCQRLKPTRAPTPPSPARQDPGQSEPPKEGQVPHNTGHGDSNIVSSDDLQVAVENKECSLESSEEDPPDPSPRKGKEILEMANSEELPNSVVEDMATMEDFLRLKEDTLDIDSSPIPPFEVVRRTRGCHKRGGSTRIKPLSLKEASNNSVP</sequence>
<keyword evidence="4" id="KW-1185">Reference proteome</keyword>
<dbReference type="EMBL" id="JBGMDY010000007">
    <property type="protein sequence ID" value="KAL2327418.1"/>
    <property type="molecule type" value="Genomic_DNA"/>
</dbReference>
<dbReference type="PANTHER" id="PTHR31286">
    <property type="entry name" value="GLYCINE-RICH CELL WALL STRUCTURAL PROTEIN 1.8-LIKE"/>
    <property type="match status" value="1"/>
</dbReference>
<reference evidence="3 4" key="1">
    <citation type="submission" date="2024-08" db="EMBL/GenBank/DDBJ databases">
        <title>Insights into the chromosomal genome structure of Flemingia macrophylla.</title>
        <authorList>
            <person name="Ding Y."/>
            <person name="Zhao Y."/>
            <person name="Bi W."/>
            <person name="Wu M."/>
            <person name="Zhao G."/>
            <person name="Gong Y."/>
            <person name="Li W."/>
            <person name="Zhang P."/>
        </authorList>
    </citation>
    <scope>NUCLEOTIDE SEQUENCE [LARGE SCALE GENOMIC DNA]</scope>
    <source>
        <strain evidence="3">DYQJB</strain>
        <tissue evidence="3">Leaf</tissue>
    </source>
</reference>
<dbReference type="Proteomes" id="UP001603857">
    <property type="component" value="Unassembled WGS sequence"/>
</dbReference>
<comment type="caution">
    <text evidence="3">The sequence shown here is derived from an EMBL/GenBank/DDBJ whole genome shotgun (WGS) entry which is preliminary data.</text>
</comment>
<evidence type="ECO:0000313" key="4">
    <source>
        <dbReference type="Proteomes" id="UP001603857"/>
    </source>
</evidence>
<feature type="region of interest" description="Disordered" evidence="1">
    <location>
        <begin position="385"/>
        <end position="410"/>
    </location>
</feature>
<feature type="domain" description="DUF4283" evidence="2">
    <location>
        <begin position="72"/>
        <end position="158"/>
    </location>
</feature>
<protein>
    <recommendedName>
        <fullName evidence="2">DUF4283 domain-containing protein</fullName>
    </recommendedName>
</protein>
<dbReference type="Pfam" id="PF14111">
    <property type="entry name" value="DUF4283"/>
    <property type="match status" value="1"/>
</dbReference>